<dbReference type="PANTHER" id="PTHR46704">
    <property type="entry name" value="CXC DOMAIN-CONTAINING PROTEIN-RELATED"/>
    <property type="match status" value="1"/>
</dbReference>
<dbReference type="OrthoDB" id="6765420at2759"/>
<feature type="compositionally biased region" description="Acidic residues" evidence="1">
    <location>
        <begin position="1056"/>
        <end position="1086"/>
    </location>
</feature>
<reference evidence="2" key="1">
    <citation type="submission" date="2022-01" db="EMBL/GenBank/DDBJ databases">
        <authorList>
            <person name="King R."/>
        </authorList>
    </citation>
    <scope>NUCLEOTIDE SEQUENCE</scope>
</reference>
<evidence type="ECO:0000313" key="3">
    <source>
        <dbReference type="Proteomes" id="UP001152799"/>
    </source>
</evidence>
<sequence>MLSRIALEQAQPNKILAYHKVCGTSYYGKCSNEQSKAKETTWSAKRNIHQAAQFLDELHVAAGLQNDYFGHSIINLSNQIQQNLKSKIKCVIMDKKTYFMSQEMNINEINDAEIREIIFEQEAADFAMKYRANILKVKSTPLPEYLDSTALKRGEWETPRWGHTKPSKHILLGLTMKSLTGSEKVINILSKLGYCVSYSTLVELETSVAYSCVASKKLCPSSIYPTNILPFGVAWDNFDRFVETSGKGTAGKDTLHDTVGIMYQSIPTRMELELINSTSFIDKRSSNFLPSIRNAQDRRKRSFELQGSDDFHHAKQSRPTFWSSSVVSTTSVPQNLKAIKQINFCWLLSQKLQVPNTPMWAGYISRILKDESPMQKIEYLLQINSSPTNPDVVKETMLRSLQIASECGKEYYNVTYDLAMAKIALRIQSAEPQFSSLFIHFGSFHTMMSYHKAVGKFMDGSGLVNMLIDSGIMANGSAYTFLKGKHFNRCRKFHPLLSLALQILHFERFLVDKQFPEVEIEKLKMHIVEFNTINTVNPRITSVIANMVFDEYEKFKEDTLKGKHDFELFKYMLPKLTNLFFTMNHQNYSRYLTLYADKLNKIEETHPGLLNDCKECLLGIRRTLNPFCRIPIDLSLEQTVNADAASKASGVINLTDSFSARQRWSITHAVRTHATTMMTELCGMKKGDDTVKDLKKSTIQHWRKKLVTLLDFMQNCTNPFSKNLEKSHLYNVSSGQTVSDEIYEFLSSVESSGEQQRNKFISECLKKPERFDQPISKNKIINFNFGNKKKVKIAGQVKEIKIQRDVFGRLLCASLEKNIDLEKALSYPLVPVSFSFCHLEGSICKTQKSVIINYLKTAQSEHIEVPEADIHIIDGFYLLHRLKNVPDTYGKISSLILNIISKNRKEAHIVFDLFRTPSIKDYEHDKRGEEEIYFDIKRENKRRVEFKDWASDGHVLACVGKKIMLNYDRCYSYKVSNNKMLREIDYDFTCFHEEADTKIVFHVCQLHKNYRVQVHCTDSDIPVIMLTNFKFRRGNTEIIINLSTKHDENGSTNMSDQEDDDESDCCFSENDENDDNDEMSDESDTE</sequence>
<keyword evidence="3" id="KW-1185">Reference proteome</keyword>
<protein>
    <submittedName>
        <fullName evidence="2">Uncharacterized protein</fullName>
    </submittedName>
</protein>
<dbReference type="Proteomes" id="UP001152799">
    <property type="component" value="Chromosome 12"/>
</dbReference>
<dbReference type="PANTHER" id="PTHR46704:SF9">
    <property type="entry name" value="BHLH DOMAIN-CONTAINING PROTEIN"/>
    <property type="match status" value="1"/>
</dbReference>
<dbReference type="EMBL" id="OU892288">
    <property type="protein sequence ID" value="CAG9762688.1"/>
    <property type="molecule type" value="Genomic_DNA"/>
</dbReference>
<feature type="region of interest" description="Disordered" evidence="1">
    <location>
        <begin position="1046"/>
        <end position="1086"/>
    </location>
</feature>
<proteinExistence type="predicted"/>
<gene>
    <name evidence="2" type="ORF">CEUTPL_LOCUS3363</name>
</gene>
<evidence type="ECO:0000313" key="2">
    <source>
        <dbReference type="EMBL" id="CAG9762688.1"/>
    </source>
</evidence>
<accession>A0A9N9MGJ5</accession>
<name>A0A9N9MGJ5_9CUCU</name>
<dbReference type="AlphaFoldDB" id="A0A9N9MGJ5"/>
<evidence type="ECO:0000256" key="1">
    <source>
        <dbReference type="SAM" id="MobiDB-lite"/>
    </source>
</evidence>
<organism evidence="2 3">
    <name type="scientific">Ceutorhynchus assimilis</name>
    <name type="common">cabbage seed weevil</name>
    <dbReference type="NCBI Taxonomy" id="467358"/>
    <lineage>
        <taxon>Eukaryota</taxon>
        <taxon>Metazoa</taxon>
        <taxon>Ecdysozoa</taxon>
        <taxon>Arthropoda</taxon>
        <taxon>Hexapoda</taxon>
        <taxon>Insecta</taxon>
        <taxon>Pterygota</taxon>
        <taxon>Neoptera</taxon>
        <taxon>Endopterygota</taxon>
        <taxon>Coleoptera</taxon>
        <taxon>Polyphaga</taxon>
        <taxon>Cucujiformia</taxon>
        <taxon>Curculionidae</taxon>
        <taxon>Ceutorhynchinae</taxon>
        <taxon>Ceutorhynchus</taxon>
    </lineage>
</organism>